<dbReference type="GO" id="GO:0006508">
    <property type="term" value="P:proteolysis"/>
    <property type="evidence" value="ECO:0007669"/>
    <property type="project" value="UniProtKB-KW"/>
</dbReference>
<dbReference type="GO" id="GO:0003676">
    <property type="term" value="F:nucleic acid binding"/>
    <property type="evidence" value="ECO:0007669"/>
    <property type="project" value="InterPro"/>
</dbReference>
<dbReference type="Gene3D" id="3.30.420.10">
    <property type="entry name" value="Ribonuclease H-like superfamily/Ribonuclease H"/>
    <property type="match status" value="1"/>
</dbReference>
<dbReference type="Proteomes" id="UP000325315">
    <property type="component" value="Unassembled WGS sequence"/>
</dbReference>
<accession>A0A5B6X3R1</accession>
<keyword evidence="1" id="KW-0645">Protease</keyword>
<gene>
    <name evidence="1" type="ORF">EPI10_031997</name>
</gene>
<keyword evidence="1" id="KW-0378">Hydrolase</keyword>
<evidence type="ECO:0000313" key="1">
    <source>
        <dbReference type="EMBL" id="KAA3488226.1"/>
    </source>
</evidence>
<proteinExistence type="predicted"/>
<dbReference type="SUPFAM" id="SSF53098">
    <property type="entry name" value="Ribonuclease H-like"/>
    <property type="match status" value="1"/>
</dbReference>
<dbReference type="GO" id="GO:0008233">
    <property type="term" value="F:peptidase activity"/>
    <property type="evidence" value="ECO:0007669"/>
    <property type="project" value="UniProtKB-KW"/>
</dbReference>
<dbReference type="InterPro" id="IPR036397">
    <property type="entry name" value="RNaseH_sf"/>
</dbReference>
<comment type="caution">
    <text evidence="1">The sequence shown here is derived from an EMBL/GenBank/DDBJ whole genome shotgun (WGS) entry which is preliminary data.</text>
</comment>
<protein>
    <submittedName>
        <fullName evidence="1">Gag protease polyprotein</fullName>
    </submittedName>
</protein>
<dbReference type="AlphaFoldDB" id="A0A5B6X3R1"/>
<dbReference type="OrthoDB" id="115950at2759"/>
<sequence length="131" mass="15434">MDFVTGLPLTPKKKDVVWVVVDRLTKSANFIPVQVDYLLDKLADLYVSKIVRLRGVLLSIILDRDPRFTSRFWRKLQEALGRKLSNWEKYLPLVEFAYNSSFQSSLKMEPYEALYGRKCRTPLYWSGLREK</sequence>
<evidence type="ECO:0000313" key="2">
    <source>
        <dbReference type="Proteomes" id="UP000325315"/>
    </source>
</evidence>
<dbReference type="PANTHER" id="PTHR45835:SF99">
    <property type="entry name" value="CHROMO DOMAIN-CONTAINING PROTEIN-RELATED"/>
    <property type="match status" value="1"/>
</dbReference>
<dbReference type="InterPro" id="IPR012337">
    <property type="entry name" value="RNaseH-like_sf"/>
</dbReference>
<keyword evidence="2" id="KW-1185">Reference proteome</keyword>
<organism evidence="1 2">
    <name type="scientific">Gossypium australe</name>
    <dbReference type="NCBI Taxonomy" id="47621"/>
    <lineage>
        <taxon>Eukaryota</taxon>
        <taxon>Viridiplantae</taxon>
        <taxon>Streptophyta</taxon>
        <taxon>Embryophyta</taxon>
        <taxon>Tracheophyta</taxon>
        <taxon>Spermatophyta</taxon>
        <taxon>Magnoliopsida</taxon>
        <taxon>eudicotyledons</taxon>
        <taxon>Gunneridae</taxon>
        <taxon>Pentapetalae</taxon>
        <taxon>rosids</taxon>
        <taxon>malvids</taxon>
        <taxon>Malvales</taxon>
        <taxon>Malvaceae</taxon>
        <taxon>Malvoideae</taxon>
        <taxon>Gossypium</taxon>
    </lineage>
</organism>
<reference evidence="2" key="1">
    <citation type="journal article" date="2019" name="Plant Biotechnol. J.">
        <title>Genome sequencing of the Australian wild diploid species Gossypium australe highlights disease resistance and delayed gland morphogenesis.</title>
        <authorList>
            <person name="Cai Y."/>
            <person name="Cai X."/>
            <person name="Wang Q."/>
            <person name="Wang P."/>
            <person name="Zhang Y."/>
            <person name="Cai C."/>
            <person name="Xu Y."/>
            <person name="Wang K."/>
            <person name="Zhou Z."/>
            <person name="Wang C."/>
            <person name="Geng S."/>
            <person name="Li B."/>
            <person name="Dong Q."/>
            <person name="Hou Y."/>
            <person name="Wang H."/>
            <person name="Ai P."/>
            <person name="Liu Z."/>
            <person name="Yi F."/>
            <person name="Sun M."/>
            <person name="An G."/>
            <person name="Cheng J."/>
            <person name="Zhang Y."/>
            <person name="Shi Q."/>
            <person name="Xie Y."/>
            <person name="Shi X."/>
            <person name="Chang Y."/>
            <person name="Huang F."/>
            <person name="Chen Y."/>
            <person name="Hong S."/>
            <person name="Mi L."/>
            <person name="Sun Q."/>
            <person name="Zhang L."/>
            <person name="Zhou B."/>
            <person name="Peng R."/>
            <person name="Zhang X."/>
            <person name="Liu F."/>
        </authorList>
    </citation>
    <scope>NUCLEOTIDE SEQUENCE [LARGE SCALE GENOMIC DNA]</scope>
    <source>
        <strain evidence="2">cv. PA1801</strain>
    </source>
</reference>
<dbReference type="EMBL" id="SMMG02000001">
    <property type="protein sequence ID" value="KAA3488226.1"/>
    <property type="molecule type" value="Genomic_DNA"/>
</dbReference>
<dbReference type="PANTHER" id="PTHR45835">
    <property type="entry name" value="YALI0A06105P"/>
    <property type="match status" value="1"/>
</dbReference>
<name>A0A5B6X3R1_9ROSI</name>